<protein>
    <submittedName>
        <fullName evidence="2">Uncharacterized protein</fullName>
    </submittedName>
</protein>
<name>A0A450WTV3_9GAMM</name>
<dbReference type="EMBL" id="CAADFP010000251">
    <property type="protein sequence ID" value="VFK34192.1"/>
    <property type="molecule type" value="Genomic_DNA"/>
</dbReference>
<evidence type="ECO:0000313" key="3">
    <source>
        <dbReference type="EMBL" id="VFK34192.1"/>
    </source>
</evidence>
<evidence type="ECO:0000313" key="2">
    <source>
        <dbReference type="EMBL" id="VFK20485.1"/>
    </source>
</evidence>
<feature type="transmembrane region" description="Helical" evidence="1">
    <location>
        <begin position="41"/>
        <end position="59"/>
    </location>
</feature>
<dbReference type="AlphaFoldDB" id="A0A450WTV3"/>
<accession>A0A450WTV3</accession>
<reference evidence="2" key="1">
    <citation type="submission" date="2019-02" db="EMBL/GenBank/DDBJ databases">
        <authorList>
            <person name="Gruber-Vodicka R. H."/>
            <person name="Seah K. B. B."/>
        </authorList>
    </citation>
    <scope>NUCLEOTIDE SEQUENCE</scope>
    <source>
        <strain evidence="2">BECK_S312</strain>
        <strain evidence="3">BECK_S426</strain>
    </source>
</reference>
<evidence type="ECO:0000256" key="1">
    <source>
        <dbReference type="SAM" id="Phobius"/>
    </source>
</evidence>
<gene>
    <name evidence="2" type="ORF">BECKLPF1236A_GA0070988_102622</name>
    <name evidence="3" type="ORF">BECKLPF1236C_GA0070990_102512</name>
</gene>
<keyword evidence="1" id="KW-0812">Transmembrane</keyword>
<proteinExistence type="predicted"/>
<dbReference type="EMBL" id="CAADFM010000262">
    <property type="protein sequence ID" value="VFK20485.1"/>
    <property type="molecule type" value="Genomic_DNA"/>
</dbReference>
<feature type="transmembrane region" description="Helical" evidence="1">
    <location>
        <begin position="66"/>
        <end position="83"/>
    </location>
</feature>
<organism evidence="2">
    <name type="scientific">Candidatus Kentrum sp. LPFa</name>
    <dbReference type="NCBI Taxonomy" id="2126335"/>
    <lineage>
        <taxon>Bacteria</taxon>
        <taxon>Pseudomonadati</taxon>
        <taxon>Pseudomonadota</taxon>
        <taxon>Gammaproteobacteria</taxon>
        <taxon>Candidatus Kentrum</taxon>
    </lineage>
</organism>
<keyword evidence="1" id="KW-1133">Transmembrane helix</keyword>
<feature type="transmembrane region" description="Helical" evidence="1">
    <location>
        <begin position="103"/>
        <end position="124"/>
    </location>
</feature>
<sequence>MLIFSLAAIGIFFFLLFYGPKLAETFFIKQLWGWPFDRRETLSLLALLLLLLIAIIFSYCRSYGACYFQVITGAIFGGIAYLLTYRELNHSSGERLHWDKVAWGSMALLILIVGFMVPYVEVWLNSLKKLETDWFEVNLTDSGGSSSLLISLREAELQIEDIAIKKEESSYAYADPIWIRDLVDKDKKYYRVLNAIEKTENPTSTKYATREQAIEDFSAFFDPSEKDEISLIKLLKTIKGRSSSYRNVNFVRTTMGPLAFSLRRFLGTFRSEKDVQEREQALADDLALSIVVSCCITDNFHGAWEKCRDDEEWRNEPSYERLKEKLSIVAKSLKRNEDRPPYLYLLLNALELRAGNKEGAYPAISELPCQEEQWDSYEGKCKNPSAWIEEDLNIHYWGGKSLQLSNPYWKPKDIYRKYNKMRAEAERVYALLENDERCKEVVGRNEICDAVKKRFRRARLLAWNGWAYYLAWTGETLRDALDTAKEALKEAKEIEPSQLHMYQDTLGFAILVDALKQPYYPKEKNEKLREAKGLFESAKRGIEEMERKDKRRYPLATEIYELHLGAVDKLLGTIDRDE</sequence>
<keyword evidence="1" id="KW-0472">Membrane</keyword>